<protein>
    <submittedName>
        <fullName evidence="1">Uncharacterized protein</fullName>
    </submittedName>
</protein>
<name>F2Q2Z8_TRIEC</name>
<gene>
    <name evidence="1" type="ORF">TEQG_07449</name>
</gene>
<organism evidence="1 2">
    <name type="scientific">Trichophyton equinum (strain ATCC MYA-4606 / CBS 127.97)</name>
    <name type="common">Horse ringworm fungus</name>
    <dbReference type="NCBI Taxonomy" id="559882"/>
    <lineage>
        <taxon>Eukaryota</taxon>
        <taxon>Fungi</taxon>
        <taxon>Dikarya</taxon>
        <taxon>Ascomycota</taxon>
        <taxon>Pezizomycotina</taxon>
        <taxon>Eurotiomycetes</taxon>
        <taxon>Eurotiomycetidae</taxon>
        <taxon>Onygenales</taxon>
        <taxon>Arthrodermataceae</taxon>
        <taxon>Trichophyton</taxon>
    </lineage>
</organism>
<evidence type="ECO:0000313" key="2">
    <source>
        <dbReference type="Proteomes" id="UP000009169"/>
    </source>
</evidence>
<reference evidence="2" key="1">
    <citation type="journal article" date="2012" name="MBio">
        <title>Comparative genome analysis of Trichophyton rubrum and related dermatophytes reveals candidate genes involved in infection.</title>
        <authorList>
            <person name="Martinez D.A."/>
            <person name="Oliver B.G."/>
            <person name="Graeser Y."/>
            <person name="Goldberg J.M."/>
            <person name="Li W."/>
            <person name="Martinez-Rossi N.M."/>
            <person name="Monod M."/>
            <person name="Shelest E."/>
            <person name="Barton R.C."/>
            <person name="Birch E."/>
            <person name="Brakhage A.A."/>
            <person name="Chen Z."/>
            <person name="Gurr S.J."/>
            <person name="Heiman D."/>
            <person name="Heitman J."/>
            <person name="Kosti I."/>
            <person name="Rossi A."/>
            <person name="Saif S."/>
            <person name="Samalova M."/>
            <person name="Saunders C.W."/>
            <person name="Shea T."/>
            <person name="Summerbell R.C."/>
            <person name="Xu J."/>
            <person name="Young S."/>
            <person name="Zeng Q."/>
            <person name="Birren B.W."/>
            <person name="Cuomo C.A."/>
            <person name="White T.C."/>
        </authorList>
    </citation>
    <scope>NUCLEOTIDE SEQUENCE [LARGE SCALE GENOMIC DNA]</scope>
    <source>
        <strain evidence="2">ATCC MYA-4606 / CBS 127.97</strain>
    </source>
</reference>
<dbReference type="HOGENOM" id="CLU_1994265_0_0_1"/>
<sequence>MPLSTLLIGSRLDILSQPSSHDGRVTKAKRSWQVKIPICLEEDPLNAQIGLIISRMFLPTPSRYQESNISLKRNKGSNSGSLTGHHLSNPLGLITLLRTEYYCWKYAGKKEQKLIRDAFVLIERAS</sequence>
<accession>F2Q2Z8</accession>
<evidence type="ECO:0000313" key="1">
    <source>
        <dbReference type="EMBL" id="EGE08516.1"/>
    </source>
</evidence>
<dbReference type="EMBL" id="DS995781">
    <property type="protein sequence ID" value="EGE08516.1"/>
    <property type="molecule type" value="Genomic_DNA"/>
</dbReference>
<proteinExistence type="predicted"/>
<keyword evidence="2" id="KW-1185">Reference proteome</keyword>
<dbReference type="Proteomes" id="UP000009169">
    <property type="component" value="Unassembled WGS sequence"/>
</dbReference>
<dbReference type="AlphaFoldDB" id="F2Q2Z8"/>
<dbReference type="VEuPathDB" id="FungiDB:TEQG_07449"/>